<dbReference type="InterPro" id="IPR020422">
    <property type="entry name" value="TYR_PHOSPHATASE_DUAL_dom"/>
</dbReference>
<keyword evidence="3" id="KW-0378">Hydrolase</keyword>
<name>A0AAF0F697_9BASI</name>
<dbReference type="InterPro" id="IPR016130">
    <property type="entry name" value="Tyr_Pase_AS"/>
</dbReference>
<keyword evidence="4" id="KW-0904">Protein phosphatase</keyword>
<dbReference type="CDD" id="cd14498">
    <property type="entry name" value="DSP"/>
    <property type="match status" value="1"/>
</dbReference>
<feature type="domain" description="Tyrosine specific protein phosphatases" evidence="7">
    <location>
        <begin position="350"/>
        <end position="389"/>
    </location>
</feature>
<dbReference type="Gene3D" id="3.90.190.10">
    <property type="entry name" value="Protein tyrosine phosphatase superfamily"/>
    <property type="match status" value="1"/>
</dbReference>
<dbReference type="GO" id="GO:0004725">
    <property type="term" value="F:protein tyrosine phosphatase activity"/>
    <property type="evidence" value="ECO:0007669"/>
    <property type="project" value="UniProtKB-EC"/>
</dbReference>
<dbReference type="PROSITE" id="PS00383">
    <property type="entry name" value="TYR_PHOSPHATASE_1"/>
    <property type="match status" value="1"/>
</dbReference>
<reference evidence="8" key="1">
    <citation type="submission" date="2023-03" db="EMBL/GenBank/DDBJ databases">
        <title>Mating type loci evolution in Malassezia.</title>
        <authorList>
            <person name="Coelho M.A."/>
        </authorList>
    </citation>
    <scope>NUCLEOTIDE SEQUENCE</scope>
    <source>
        <strain evidence="8">CBS 9431</strain>
    </source>
</reference>
<gene>
    <name evidence="8" type="ORF">MJAP1_002083</name>
</gene>
<dbReference type="GeneID" id="85225732"/>
<evidence type="ECO:0000259" key="7">
    <source>
        <dbReference type="PROSITE" id="PS50056"/>
    </source>
</evidence>
<feature type="domain" description="Tyrosine-protein phosphatase" evidence="6">
    <location>
        <begin position="260"/>
        <end position="411"/>
    </location>
</feature>
<evidence type="ECO:0000259" key="6">
    <source>
        <dbReference type="PROSITE" id="PS50054"/>
    </source>
</evidence>
<dbReference type="SUPFAM" id="SSF52799">
    <property type="entry name" value="(Phosphotyrosine protein) phosphatases II"/>
    <property type="match status" value="1"/>
</dbReference>
<dbReference type="EMBL" id="CP119960">
    <property type="protein sequence ID" value="WFD39112.1"/>
    <property type="molecule type" value="Genomic_DNA"/>
</dbReference>
<feature type="region of interest" description="Disordered" evidence="5">
    <location>
        <begin position="185"/>
        <end position="208"/>
    </location>
</feature>
<dbReference type="PANTHER" id="PTHR10159:SF530">
    <property type="entry name" value="DUAL SPECIFICITY PROTEIN PHOSPHATASE DDB_G0271350-RELATED"/>
    <property type="match status" value="1"/>
</dbReference>
<dbReference type="AlphaFoldDB" id="A0AAF0F697"/>
<evidence type="ECO:0000313" key="9">
    <source>
        <dbReference type="Proteomes" id="UP001217754"/>
    </source>
</evidence>
<dbReference type="EC" id="3.1.3.48" evidence="2"/>
<organism evidence="8 9">
    <name type="scientific">Malassezia japonica</name>
    <dbReference type="NCBI Taxonomy" id="223818"/>
    <lineage>
        <taxon>Eukaryota</taxon>
        <taxon>Fungi</taxon>
        <taxon>Dikarya</taxon>
        <taxon>Basidiomycota</taxon>
        <taxon>Ustilaginomycotina</taxon>
        <taxon>Malasseziomycetes</taxon>
        <taxon>Malasseziales</taxon>
        <taxon>Malasseziaceae</taxon>
        <taxon>Malassezia</taxon>
    </lineage>
</organism>
<dbReference type="InterPro" id="IPR029021">
    <property type="entry name" value="Prot-tyrosine_phosphatase-like"/>
</dbReference>
<dbReference type="SMART" id="SM00195">
    <property type="entry name" value="DSPc"/>
    <property type="match status" value="1"/>
</dbReference>
<evidence type="ECO:0000256" key="5">
    <source>
        <dbReference type="SAM" id="MobiDB-lite"/>
    </source>
</evidence>
<dbReference type="PROSITE" id="PS50054">
    <property type="entry name" value="TYR_PHOSPHATASE_DUAL"/>
    <property type="match status" value="1"/>
</dbReference>
<evidence type="ECO:0000313" key="8">
    <source>
        <dbReference type="EMBL" id="WFD39112.1"/>
    </source>
</evidence>
<dbReference type="Pfam" id="PF00782">
    <property type="entry name" value="DSPc"/>
    <property type="match status" value="1"/>
</dbReference>
<evidence type="ECO:0000256" key="4">
    <source>
        <dbReference type="ARBA" id="ARBA00022912"/>
    </source>
</evidence>
<dbReference type="GO" id="GO:0005737">
    <property type="term" value="C:cytoplasm"/>
    <property type="evidence" value="ECO:0007669"/>
    <property type="project" value="TreeGrafter"/>
</dbReference>
<sequence>MPKDFSLSSYIHSDAGTRRLHEVRARRTRQLHRDIVHHPHFQALFDVYWFTDIVVLFEESDSETPGAASQRQDCSSFAGRMLLQLLEALQESRAELAAANPLLRDARRGLYYVRGGLHALRQTPGSAEFFTAPQPSEEAVSPRTAPERPAAGPALALSPPRSPGGRMSAMAPTPFALPHAAVEGRRSSKPSLPRLNTGIRDTPPIPARISETTSAAPRHSLKPLDLTGLPVSAAPLSARRATAPELLNTAHDQEDWGEFNVSTIIPGFLYFGSNITNDDHVQQLQRLGVRAILNTALEIEDGGAPELALRTQFREYLRIPLRDVVEQPDVQQRLAEACAFLDRAFLYSCPAYVHCRAGKSRSAMIVMAYLIHAHRWTLQQAYAHVAQRRTTTSPNIGFLAELMHFERETLGARRTGAPLASPGIAQSAPVLDTRTRSASVSPRRPMFPEQTLRADEGPSDGRYRIPSMSHDAPSKRNSIAALGSNQASPLEK</sequence>
<evidence type="ECO:0000256" key="1">
    <source>
        <dbReference type="ARBA" id="ARBA00008601"/>
    </source>
</evidence>
<comment type="similarity">
    <text evidence="1">Belongs to the protein-tyrosine phosphatase family. Non-receptor class dual specificity subfamily.</text>
</comment>
<dbReference type="RefSeq" id="XP_060122009.1">
    <property type="nucleotide sequence ID" value="XM_060266026.1"/>
</dbReference>
<dbReference type="FunFam" id="3.90.190.10:FF:000120">
    <property type="entry name" value="MAP kinase phosphatase, putative"/>
    <property type="match status" value="1"/>
</dbReference>
<evidence type="ECO:0000256" key="2">
    <source>
        <dbReference type="ARBA" id="ARBA00013064"/>
    </source>
</evidence>
<feature type="region of interest" description="Disordered" evidence="5">
    <location>
        <begin position="416"/>
        <end position="492"/>
    </location>
</feature>
<dbReference type="Proteomes" id="UP001217754">
    <property type="component" value="Chromosome 3"/>
</dbReference>
<feature type="compositionally biased region" description="Polar residues" evidence="5">
    <location>
        <begin position="483"/>
        <end position="492"/>
    </location>
</feature>
<keyword evidence="9" id="KW-1185">Reference proteome</keyword>
<dbReference type="PANTHER" id="PTHR10159">
    <property type="entry name" value="DUAL SPECIFICITY PROTEIN PHOSPHATASE"/>
    <property type="match status" value="1"/>
</dbReference>
<feature type="compositionally biased region" description="Low complexity" evidence="5">
    <location>
        <begin position="148"/>
        <end position="159"/>
    </location>
</feature>
<evidence type="ECO:0000256" key="3">
    <source>
        <dbReference type="ARBA" id="ARBA00022801"/>
    </source>
</evidence>
<dbReference type="InterPro" id="IPR000340">
    <property type="entry name" value="Dual-sp_phosphatase_cat-dom"/>
</dbReference>
<dbReference type="InterPro" id="IPR000387">
    <property type="entry name" value="Tyr_Pase_dom"/>
</dbReference>
<dbReference type="GO" id="GO:0043409">
    <property type="term" value="P:negative regulation of MAPK cascade"/>
    <property type="evidence" value="ECO:0007669"/>
    <property type="project" value="TreeGrafter"/>
</dbReference>
<protein>
    <recommendedName>
        <fullName evidence="2">protein-tyrosine-phosphatase</fullName>
        <ecNumber evidence="2">3.1.3.48</ecNumber>
    </recommendedName>
</protein>
<accession>A0AAF0F697</accession>
<dbReference type="PROSITE" id="PS50056">
    <property type="entry name" value="TYR_PHOSPHATASE_2"/>
    <property type="match status" value="1"/>
</dbReference>
<feature type="compositionally biased region" description="Basic and acidic residues" evidence="5">
    <location>
        <begin position="452"/>
        <end position="463"/>
    </location>
</feature>
<proteinExistence type="inferred from homology"/>
<feature type="region of interest" description="Disordered" evidence="5">
    <location>
        <begin position="132"/>
        <end position="167"/>
    </location>
</feature>